<dbReference type="Proteomes" id="UP000682733">
    <property type="component" value="Unassembled WGS sequence"/>
</dbReference>
<comment type="caution">
    <text evidence="2">The sequence shown here is derived from an EMBL/GenBank/DDBJ whole genome shotgun (WGS) entry which is preliminary data.</text>
</comment>
<reference evidence="2" key="1">
    <citation type="submission" date="2021-02" db="EMBL/GenBank/DDBJ databases">
        <authorList>
            <person name="Nowell W R."/>
        </authorList>
    </citation>
    <scope>NUCLEOTIDE SEQUENCE</scope>
</reference>
<organism evidence="2 5">
    <name type="scientific">Didymodactylos carnosus</name>
    <dbReference type="NCBI Taxonomy" id="1234261"/>
    <lineage>
        <taxon>Eukaryota</taxon>
        <taxon>Metazoa</taxon>
        <taxon>Spiralia</taxon>
        <taxon>Gnathifera</taxon>
        <taxon>Rotifera</taxon>
        <taxon>Eurotatoria</taxon>
        <taxon>Bdelloidea</taxon>
        <taxon>Philodinida</taxon>
        <taxon>Philodinidae</taxon>
        <taxon>Didymodactylos</taxon>
    </lineage>
</organism>
<evidence type="ECO:0000313" key="2">
    <source>
        <dbReference type="EMBL" id="CAF1564975.1"/>
    </source>
</evidence>
<dbReference type="EMBL" id="CAJNOQ010028900">
    <property type="protein sequence ID" value="CAF1564975.1"/>
    <property type="molecule type" value="Genomic_DNA"/>
</dbReference>
<evidence type="ECO:0000313" key="5">
    <source>
        <dbReference type="Proteomes" id="UP000663829"/>
    </source>
</evidence>
<dbReference type="Proteomes" id="UP000677228">
    <property type="component" value="Unassembled WGS sequence"/>
</dbReference>
<sequence length="253" mass="28978">MLKSEQNLTSLSDATPNNEELINNTKICKKFIEKVVEFSETLATTPTLLNDAFDETIVFLQDPAVIEIRCKNGIKTKQKTKIVPQQLSFTTTSSTNKFFRTNQRRLIPLTVVSKEAEQYAHTFGFPPIRIIPSNNNNSRQNVRLNGDTVTAFLNQSKINEKVSFRVSRWRISSGNLLLYASDRDSFACLFHEKVYLHLIGTCYYHIELPKRLPAQMSLLILGVPSYPNANDICTDVQYYYPSVNNVHYQPAYR</sequence>
<keyword evidence="5" id="KW-1185">Reference proteome</keyword>
<name>A0A815Y323_9BILA</name>
<dbReference type="EMBL" id="CAJNOK010028777">
    <property type="protein sequence ID" value="CAF1439134.1"/>
    <property type="molecule type" value="Genomic_DNA"/>
</dbReference>
<evidence type="ECO:0000313" key="1">
    <source>
        <dbReference type="EMBL" id="CAF1439134.1"/>
    </source>
</evidence>
<dbReference type="Proteomes" id="UP000663829">
    <property type="component" value="Unassembled WGS sequence"/>
</dbReference>
<dbReference type="AlphaFoldDB" id="A0A815Y323"/>
<proteinExistence type="predicted"/>
<dbReference type="EMBL" id="CAJOBC010094679">
    <property type="protein sequence ID" value="CAF4426969.1"/>
    <property type="molecule type" value="Genomic_DNA"/>
</dbReference>
<protein>
    <submittedName>
        <fullName evidence="2">Uncharacterized protein</fullName>
    </submittedName>
</protein>
<dbReference type="EMBL" id="CAJOBA010050576">
    <property type="protein sequence ID" value="CAF4235750.1"/>
    <property type="molecule type" value="Genomic_DNA"/>
</dbReference>
<accession>A0A815Y323</accession>
<evidence type="ECO:0000313" key="3">
    <source>
        <dbReference type="EMBL" id="CAF4235750.1"/>
    </source>
</evidence>
<evidence type="ECO:0000313" key="4">
    <source>
        <dbReference type="EMBL" id="CAF4426969.1"/>
    </source>
</evidence>
<gene>
    <name evidence="2" type="ORF">GPM918_LOCUS40016</name>
    <name evidence="1" type="ORF">OVA965_LOCUS34367</name>
    <name evidence="4" type="ORF">SRO942_LOCUS40929</name>
    <name evidence="3" type="ORF">TMI583_LOCUS35283</name>
</gene>
<dbReference type="Proteomes" id="UP000681722">
    <property type="component" value="Unassembled WGS sequence"/>
</dbReference>